<feature type="compositionally biased region" description="Basic and acidic residues" evidence="1">
    <location>
        <begin position="38"/>
        <end position="50"/>
    </location>
</feature>
<protein>
    <recommendedName>
        <fullName evidence="4">DUF2934 domain-containing protein</fullName>
    </recommendedName>
</protein>
<dbReference type="InterPro" id="IPR021327">
    <property type="entry name" value="DUF2934"/>
</dbReference>
<evidence type="ECO:0000313" key="2">
    <source>
        <dbReference type="EMBL" id="SEO04319.1"/>
    </source>
</evidence>
<gene>
    <name evidence="2" type="ORF">SAMN05444123_10168</name>
</gene>
<accession>A0A1H8LGZ4</accession>
<evidence type="ECO:0000313" key="3">
    <source>
        <dbReference type="Proteomes" id="UP000199615"/>
    </source>
</evidence>
<dbReference type="OrthoDB" id="9811127at2"/>
<organism evidence="2 3">
    <name type="scientific">Rhodopseudomonas pseudopalustris</name>
    <dbReference type="NCBI Taxonomy" id="1513892"/>
    <lineage>
        <taxon>Bacteria</taxon>
        <taxon>Pseudomonadati</taxon>
        <taxon>Pseudomonadota</taxon>
        <taxon>Alphaproteobacteria</taxon>
        <taxon>Hyphomicrobiales</taxon>
        <taxon>Nitrobacteraceae</taxon>
        <taxon>Rhodopseudomonas</taxon>
    </lineage>
</organism>
<sequence length="58" mass="6944">MDSDLEQRIRHRAREKWELAGYPEDRSDEFWLEAEKEVRGEQDTYNELKSDPSVTTNS</sequence>
<keyword evidence="3" id="KW-1185">Reference proteome</keyword>
<evidence type="ECO:0008006" key="4">
    <source>
        <dbReference type="Google" id="ProtNLM"/>
    </source>
</evidence>
<dbReference type="Proteomes" id="UP000199615">
    <property type="component" value="Unassembled WGS sequence"/>
</dbReference>
<dbReference type="AlphaFoldDB" id="A0A1H8LGZ4"/>
<proteinExistence type="predicted"/>
<feature type="region of interest" description="Disordered" evidence="1">
    <location>
        <begin position="38"/>
        <end position="58"/>
    </location>
</feature>
<name>A0A1H8LGZ4_9BRAD</name>
<evidence type="ECO:0000256" key="1">
    <source>
        <dbReference type="SAM" id="MobiDB-lite"/>
    </source>
</evidence>
<reference evidence="3" key="1">
    <citation type="submission" date="2016-10" db="EMBL/GenBank/DDBJ databases">
        <authorList>
            <person name="Varghese N."/>
            <person name="Submissions S."/>
        </authorList>
    </citation>
    <scope>NUCLEOTIDE SEQUENCE [LARGE SCALE GENOMIC DNA]</scope>
    <source>
        <strain evidence="3">DSM 123</strain>
    </source>
</reference>
<dbReference type="EMBL" id="FODT01000001">
    <property type="protein sequence ID" value="SEO04319.1"/>
    <property type="molecule type" value="Genomic_DNA"/>
</dbReference>
<dbReference type="Pfam" id="PF11154">
    <property type="entry name" value="DUF2934"/>
    <property type="match status" value="1"/>
</dbReference>